<dbReference type="AlphaFoldDB" id="A0A5J4TLS8"/>
<evidence type="ECO:0000313" key="1">
    <source>
        <dbReference type="EMBL" id="KAA6358919.1"/>
    </source>
</evidence>
<dbReference type="InterPro" id="IPR043502">
    <property type="entry name" value="DNA/RNA_pol_sf"/>
</dbReference>
<dbReference type="Proteomes" id="UP000324800">
    <property type="component" value="Unassembled WGS sequence"/>
</dbReference>
<proteinExistence type="predicted"/>
<protein>
    <recommendedName>
        <fullName evidence="3">DNA-directed DNA polymerase</fullName>
    </recommendedName>
</protein>
<organism evidence="1 2">
    <name type="scientific">Streblomastix strix</name>
    <dbReference type="NCBI Taxonomy" id="222440"/>
    <lineage>
        <taxon>Eukaryota</taxon>
        <taxon>Metamonada</taxon>
        <taxon>Preaxostyla</taxon>
        <taxon>Oxymonadida</taxon>
        <taxon>Streblomastigidae</taxon>
        <taxon>Streblomastix</taxon>
    </lineage>
</organism>
<feature type="non-terminal residue" evidence="1">
    <location>
        <position position="1"/>
    </location>
</feature>
<comment type="caution">
    <text evidence="1">The sequence shown here is derived from an EMBL/GenBank/DDBJ whole genome shotgun (WGS) entry which is preliminary data.</text>
</comment>
<dbReference type="EMBL" id="SNRW01029161">
    <property type="protein sequence ID" value="KAA6358919.1"/>
    <property type="molecule type" value="Genomic_DNA"/>
</dbReference>
<dbReference type="OrthoDB" id="10483819at2759"/>
<dbReference type="SUPFAM" id="SSF56672">
    <property type="entry name" value="DNA/RNA polymerases"/>
    <property type="match status" value="1"/>
</dbReference>
<evidence type="ECO:0008006" key="3">
    <source>
        <dbReference type="Google" id="ProtNLM"/>
    </source>
</evidence>
<gene>
    <name evidence="1" type="ORF">EZS28_045554</name>
</gene>
<reference evidence="1 2" key="1">
    <citation type="submission" date="2019-03" db="EMBL/GenBank/DDBJ databases">
        <title>Single cell metagenomics reveals metabolic interactions within the superorganism composed of flagellate Streblomastix strix and complex community of Bacteroidetes bacteria on its surface.</title>
        <authorList>
            <person name="Treitli S.C."/>
            <person name="Kolisko M."/>
            <person name="Husnik F."/>
            <person name="Keeling P."/>
            <person name="Hampl V."/>
        </authorList>
    </citation>
    <scope>NUCLEOTIDE SEQUENCE [LARGE SCALE GENOMIC DNA]</scope>
    <source>
        <strain evidence="1">ST1C</strain>
    </source>
</reference>
<feature type="non-terminal residue" evidence="1">
    <location>
        <position position="437"/>
    </location>
</feature>
<evidence type="ECO:0000313" key="2">
    <source>
        <dbReference type="Proteomes" id="UP000324800"/>
    </source>
</evidence>
<name>A0A5J4TLS8_9EUKA</name>
<accession>A0A5J4TLS8</accession>
<sequence>SCANATKYKMCCDDLDLNSRYITKDDPALKQFTPFVLTQEHWNKKVSSYKMQDTKAGRDIKDNVKEDDFEYFRDVVYKGQCWFCEVRFTNKNPSTLDRIDNSLGHSKKIMCNQLINAKNLPMPLTDEDTYHKLRPNITGGLANSFHRYNVNDETHINKLKLEGQYVVSYDLDYVMTHVCGYDFNSQYPSVMSGIQHDFIKYTGNRIYIPGYELERINCESDKQKQLGLKIINNPLRFSNKKSDIDSVTVFIAEVKGHIDYKYINDYINYPPIIRKYKYKTLESVIGDFMHQHMKDNNMKTGGQENKLTVLLSTMNQYMCFYSYYLWLLIDDCHFIIDDVKCVMTFSTHVRFESFVRKFMQQRIQSKIEGNSGGEQFSKITMNSSYGSDGMNQEHFSDIQLCDIHETFRKQLNGRFKSDRKLADNLYAVEFEQQKFNC</sequence>